<proteinExistence type="predicted"/>
<keyword evidence="2" id="KW-1185">Reference proteome</keyword>
<reference evidence="1 2" key="1">
    <citation type="submission" date="2018-11" db="EMBL/GenBank/DDBJ databases">
        <authorList>
            <consortium name="Pathogen Informatics"/>
        </authorList>
    </citation>
    <scope>NUCLEOTIDE SEQUENCE [LARGE SCALE GENOMIC DNA]</scope>
    <source>
        <strain evidence="1 2">Zambia</strain>
    </source>
</reference>
<evidence type="ECO:0000313" key="2">
    <source>
        <dbReference type="Proteomes" id="UP000277204"/>
    </source>
</evidence>
<organism evidence="1 2">
    <name type="scientific">Schistosoma margrebowiei</name>
    <dbReference type="NCBI Taxonomy" id="48269"/>
    <lineage>
        <taxon>Eukaryota</taxon>
        <taxon>Metazoa</taxon>
        <taxon>Spiralia</taxon>
        <taxon>Lophotrochozoa</taxon>
        <taxon>Platyhelminthes</taxon>
        <taxon>Trematoda</taxon>
        <taxon>Digenea</taxon>
        <taxon>Strigeidida</taxon>
        <taxon>Schistosomatoidea</taxon>
        <taxon>Schistosomatidae</taxon>
        <taxon>Schistosoma</taxon>
    </lineage>
</organism>
<dbReference type="Proteomes" id="UP000277204">
    <property type="component" value="Unassembled WGS sequence"/>
</dbReference>
<evidence type="ECO:0000313" key="1">
    <source>
        <dbReference type="EMBL" id="VDO96348.1"/>
    </source>
</evidence>
<dbReference type="AlphaFoldDB" id="A0A3P8D721"/>
<dbReference type="EMBL" id="UZAI01006672">
    <property type="protein sequence ID" value="VDO96348.1"/>
    <property type="molecule type" value="Genomic_DNA"/>
</dbReference>
<accession>A0A3P8D721</accession>
<sequence length="59" mass="6795">MLHIRHDSAMTLAVRASFHTFFLNKHSKIRTASRATVELLSLIIFERNDNMTALAFVCF</sequence>
<gene>
    <name evidence="1" type="ORF">SMRZ_LOCUS11643</name>
</gene>
<protein>
    <submittedName>
        <fullName evidence="1">Uncharacterized protein</fullName>
    </submittedName>
</protein>
<name>A0A3P8D721_9TREM</name>